<dbReference type="PANTHER" id="PTHR42852:SF6">
    <property type="entry name" value="THIOL:DISULFIDE INTERCHANGE PROTEIN DSBE"/>
    <property type="match status" value="1"/>
</dbReference>
<dbReference type="RefSeq" id="WP_379232558.1">
    <property type="nucleotide sequence ID" value="NZ_JBHSTE010000002.1"/>
</dbReference>
<dbReference type="PANTHER" id="PTHR42852">
    <property type="entry name" value="THIOL:DISULFIDE INTERCHANGE PROTEIN DSBE"/>
    <property type="match status" value="1"/>
</dbReference>
<reference evidence="8" key="1">
    <citation type="journal article" date="2019" name="Int. J. Syst. Evol. Microbiol.">
        <title>The Global Catalogue of Microorganisms (GCM) 10K type strain sequencing project: providing services to taxonomists for standard genome sequencing and annotation.</title>
        <authorList>
            <consortium name="The Broad Institute Genomics Platform"/>
            <consortium name="The Broad Institute Genome Sequencing Center for Infectious Disease"/>
            <person name="Wu L."/>
            <person name="Ma J."/>
        </authorList>
    </citation>
    <scope>NUCLEOTIDE SEQUENCE [LARGE SCALE GENOMIC DNA]</scope>
    <source>
        <strain evidence="8">PCU 280</strain>
    </source>
</reference>
<dbReference type="InterPro" id="IPR036249">
    <property type="entry name" value="Thioredoxin-like_sf"/>
</dbReference>
<proteinExistence type="predicted"/>
<evidence type="ECO:0000313" key="8">
    <source>
        <dbReference type="Proteomes" id="UP001596233"/>
    </source>
</evidence>
<evidence type="ECO:0000256" key="5">
    <source>
        <dbReference type="ARBA" id="ARBA00023284"/>
    </source>
</evidence>
<keyword evidence="3" id="KW-0812">Transmembrane</keyword>
<evidence type="ECO:0000313" key="7">
    <source>
        <dbReference type="EMBL" id="MFC6332319.1"/>
    </source>
</evidence>
<keyword evidence="3" id="KW-0735">Signal-anchor</keyword>
<gene>
    <name evidence="7" type="ORF">ACFP56_06755</name>
</gene>
<dbReference type="Proteomes" id="UP001596233">
    <property type="component" value="Unassembled WGS sequence"/>
</dbReference>
<evidence type="ECO:0000259" key="6">
    <source>
        <dbReference type="PROSITE" id="PS51352"/>
    </source>
</evidence>
<dbReference type="InterPro" id="IPR013766">
    <property type="entry name" value="Thioredoxin_domain"/>
</dbReference>
<dbReference type="SUPFAM" id="SSF52833">
    <property type="entry name" value="Thioredoxin-like"/>
    <property type="match status" value="1"/>
</dbReference>
<dbReference type="EMBL" id="JBHSTE010000002">
    <property type="protein sequence ID" value="MFC6332319.1"/>
    <property type="molecule type" value="Genomic_DNA"/>
</dbReference>
<comment type="subcellular location">
    <subcellularLocation>
        <location evidence="1">Cell envelope</location>
    </subcellularLocation>
</comment>
<evidence type="ECO:0000256" key="1">
    <source>
        <dbReference type="ARBA" id="ARBA00004196"/>
    </source>
</evidence>
<evidence type="ECO:0000256" key="2">
    <source>
        <dbReference type="ARBA" id="ARBA00022748"/>
    </source>
</evidence>
<name>A0ABW1V4F1_9BACL</name>
<dbReference type="InterPro" id="IPR050553">
    <property type="entry name" value="Thioredoxin_ResA/DsbE_sf"/>
</dbReference>
<dbReference type="PROSITE" id="PS51352">
    <property type="entry name" value="THIOREDOXIN_2"/>
    <property type="match status" value="1"/>
</dbReference>
<protein>
    <submittedName>
        <fullName evidence="7">Redoxin domain-containing protein</fullName>
    </submittedName>
</protein>
<keyword evidence="4" id="KW-1015">Disulfide bond</keyword>
<evidence type="ECO:0000256" key="3">
    <source>
        <dbReference type="ARBA" id="ARBA00022968"/>
    </source>
</evidence>
<dbReference type="CDD" id="cd02966">
    <property type="entry name" value="TlpA_like_family"/>
    <property type="match status" value="1"/>
</dbReference>
<keyword evidence="8" id="KW-1185">Reference proteome</keyword>
<evidence type="ECO:0000256" key="4">
    <source>
        <dbReference type="ARBA" id="ARBA00023157"/>
    </source>
</evidence>
<keyword evidence="2" id="KW-0201">Cytochrome c-type biogenesis</keyword>
<comment type="caution">
    <text evidence="7">The sequence shown here is derived from an EMBL/GenBank/DDBJ whole genome shotgun (WGS) entry which is preliminary data.</text>
</comment>
<dbReference type="InterPro" id="IPR000866">
    <property type="entry name" value="AhpC/TSA"/>
</dbReference>
<keyword evidence="5" id="KW-0676">Redox-active center</keyword>
<accession>A0ABW1V4F1</accession>
<feature type="domain" description="Thioredoxin" evidence="6">
    <location>
        <begin position="36"/>
        <end position="174"/>
    </location>
</feature>
<sequence>MGKNRKKIQVIVLLLALLLGGYAIFQTFTDDHNGQIKEGQAVPDFRLANLQGEPVTLEDYKGKPLVINFWGTFCEPCIREMPSFERQYEQWKDQGVEIVAINLSEDMLTISNYVKKLGVTYTVLRDVDRKTEKRYAVRSYPTTFFVHEDGTLSSVFVGEMKETQIYEHIEKLVGG</sequence>
<dbReference type="Gene3D" id="3.40.30.10">
    <property type="entry name" value="Glutaredoxin"/>
    <property type="match status" value="1"/>
</dbReference>
<dbReference type="Pfam" id="PF00578">
    <property type="entry name" value="AhpC-TSA"/>
    <property type="match status" value="1"/>
</dbReference>
<organism evidence="7 8">
    <name type="scientific">Paenibacillus septentrionalis</name>
    <dbReference type="NCBI Taxonomy" id="429342"/>
    <lineage>
        <taxon>Bacteria</taxon>
        <taxon>Bacillati</taxon>
        <taxon>Bacillota</taxon>
        <taxon>Bacilli</taxon>
        <taxon>Bacillales</taxon>
        <taxon>Paenibacillaceae</taxon>
        <taxon>Paenibacillus</taxon>
    </lineage>
</organism>